<reference evidence="1" key="1">
    <citation type="submission" date="2014-09" db="EMBL/GenBank/DDBJ databases">
        <authorList>
            <person name="Magalhaes I.L.F."/>
            <person name="Oliveira U."/>
            <person name="Santos F.R."/>
            <person name="Vidigal T.H.D.A."/>
            <person name="Brescovit A.D."/>
            <person name="Santos A.J."/>
        </authorList>
    </citation>
    <scope>NUCLEOTIDE SEQUENCE</scope>
    <source>
        <tissue evidence="1">Shoot tissue taken approximately 20 cm above the soil surface</tissue>
    </source>
</reference>
<proteinExistence type="predicted"/>
<organism evidence="1">
    <name type="scientific">Arundo donax</name>
    <name type="common">Giant reed</name>
    <name type="synonym">Donax arundinaceus</name>
    <dbReference type="NCBI Taxonomy" id="35708"/>
    <lineage>
        <taxon>Eukaryota</taxon>
        <taxon>Viridiplantae</taxon>
        <taxon>Streptophyta</taxon>
        <taxon>Embryophyta</taxon>
        <taxon>Tracheophyta</taxon>
        <taxon>Spermatophyta</taxon>
        <taxon>Magnoliopsida</taxon>
        <taxon>Liliopsida</taxon>
        <taxon>Poales</taxon>
        <taxon>Poaceae</taxon>
        <taxon>PACMAD clade</taxon>
        <taxon>Arundinoideae</taxon>
        <taxon>Arundineae</taxon>
        <taxon>Arundo</taxon>
    </lineage>
</organism>
<protein>
    <submittedName>
        <fullName evidence="1">Uncharacterized protein</fullName>
    </submittedName>
</protein>
<dbReference type="EMBL" id="GBRH01267631">
    <property type="protein sequence ID" value="JAD30264.1"/>
    <property type="molecule type" value="Transcribed_RNA"/>
</dbReference>
<sequence>MSCTYLTKPVLSRVAMIQ</sequence>
<dbReference type="AlphaFoldDB" id="A0A0A8YT70"/>
<reference evidence="1" key="2">
    <citation type="journal article" date="2015" name="Data Brief">
        <title>Shoot transcriptome of the giant reed, Arundo donax.</title>
        <authorList>
            <person name="Barrero R.A."/>
            <person name="Guerrero F.D."/>
            <person name="Moolhuijzen P."/>
            <person name="Goolsby J.A."/>
            <person name="Tidwell J."/>
            <person name="Bellgard S.E."/>
            <person name="Bellgard M.I."/>
        </authorList>
    </citation>
    <scope>NUCLEOTIDE SEQUENCE</scope>
    <source>
        <tissue evidence="1">Shoot tissue taken approximately 20 cm above the soil surface</tissue>
    </source>
</reference>
<accession>A0A0A8YT70</accession>
<name>A0A0A8YT70_ARUDO</name>
<evidence type="ECO:0000313" key="1">
    <source>
        <dbReference type="EMBL" id="JAD30264.1"/>
    </source>
</evidence>